<gene>
    <name evidence="2" type="ORF">AVEN_90923_1</name>
</gene>
<dbReference type="AlphaFoldDB" id="A0A4Y2L3B0"/>
<reference evidence="2 3" key="1">
    <citation type="journal article" date="2019" name="Sci. Rep.">
        <title>Orb-weaving spider Araneus ventricosus genome elucidates the spidroin gene catalogue.</title>
        <authorList>
            <person name="Kono N."/>
            <person name="Nakamura H."/>
            <person name="Ohtoshi R."/>
            <person name="Moran D.A.P."/>
            <person name="Shinohara A."/>
            <person name="Yoshida Y."/>
            <person name="Fujiwara M."/>
            <person name="Mori M."/>
            <person name="Tomita M."/>
            <person name="Arakawa K."/>
        </authorList>
    </citation>
    <scope>NUCLEOTIDE SEQUENCE [LARGE SCALE GENOMIC DNA]</scope>
</reference>
<dbReference type="EMBL" id="BGPR01005314">
    <property type="protein sequence ID" value="GBN09012.1"/>
    <property type="molecule type" value="Genomic_DNA"/>
</dbReference>
<protein>
    <submittedName>
        <fullName evidence="2">Uncharacterized protein</fullName>
    </submittedName>
</protein>
<feature type="transmembrane region" description="Helical" evidence="1">
    <location>
        <begin position="12"/>
        <end position="35"/>
    </location>
</feature>
<organism evidence="2 3">
    <name type="scientific">Araneus ventricosus</name>
    <name type="common">Orbweaver spider</name>
    <name type="synonym">Epeira ventricosa</name>
    <dbReference type="NCBI Taxonomy" id="182803"/>
    <lineage>
        <taxon>Eukaryota</taxon>
        <taxon>Metazoa</taxon>
        <taxon>Ecdysozoa</taxon>
        <taxon>Arthropoda</taxon>
        <taxon>Chelicerata</taxon>
        <taxon>Arachnida</taxon>
        <taxon>Araneae</taxon>
        <taxon>Araneomorphae</taxon>
        <taxon>Entelegynae</taxon>
        <taxon>Araneoidea</taxon>
        <taxon>Araneidae</taxon>
        <taxon>Araneus</taxon>
    </lineage>
</organism>
<evidence type="ECO:0000256" key="1">
    <source>
        <dbReference type="SAM" id="Phobius"/>
    </source>
</evidence>
<proteinExistence type="predicted"/>
<accession>A0A4Y2L3B0</accession>
<comment type="caution">
    <text evidence="2">The sequence shown here is derived from an EMBL/GenBank/DDBJ whole genome shotgun (WGS) entry which is preliminary data.</text>
</comment>
<name>A0A4Y2L3B0_ARAVE</name>
<evidence type="ECO:0000313" key="3">
    <source>
        <dbReference type="Proteomes" id="UP000499080"/>
    </source>
</evidence>
<keyword evidence="1" id="KW-0812">Transmembrane</keyword>
<evidence type="ECO:0000313" key="2">
    <source>
        <dbReference type="EMBL" id="GBN09012.1"/>
    </source>
</evidence>
<keyword evidence="1" id="KW-1133">Transmembrane helix</keyword>
<sequence>MVQTNHPGPPTLQFAAALLTTIPLFTIAFIFILLYHTVTNLENSFLTILVLWFERMFYGDSYWMEANDTDLGDKLGHRFGDLVINLATLLTKWRSSKILESWSNLY</sequence>
<keyword evidence="3" id="KW-1185">Reference proteome</keyword>
<dbReference type="Proteomes" id="UP000499080">
    <property type="component" value="Unassembled WGS sequence"/>
</dbReference>
<keyword evidence="1" id="KW-0472">Membrane</keyword>